<evidence type="ECO:0000313" key="4">
    <source>
        <dbReference type="EMBL" id="MEL0630177.1"/>
    </source>
</evidence>
<dbReference type="Proteomes" id="UP001369082">
    <property type="component" value="Unassembled WGS sequence"/>
</dbReference>
<accession>A0ABU9GS65</accession>
<dbReference type="InterPro" id="IPR044925">
    <property type="entry name" value="His-Me_finger_sf"/>
</dbReference>
<dbReference type="GO" id="GO:0004519">
    <property type="term" value="F:endonuclease activity"/>
    <property type="evidence" value="ECO:0007669"/>
    <property type="project" value="UniProtKB-KW"/>
</dbReference>
<evidence type="ECO:0000313" key="5">
    <source>
        <dbReference type="Proteomes" id="UP001369082"/>
    </source>
</evidence>
<comment type="similarity">
    <text evidence="1">Belongs to the EndA/NucM nuclease family.</text>
</comment>
<organism evidence="4 5">
    <name type="scientific">Psychromonas aquatilis</name>
    <dbReference type="NCBI Taxonomy" id="2005072"/>
    <lineage>
        <taxon>Bacteria</taxon>
        <taxon>Pseudomonadati</taxon>
        <taxon>Pseudomonadota</taxon>
        <taxon>Gammaproteobacteria</taxon>
        <taxon>Alteromonadales</taxon>
        <taxon>Psychromonadaceae</taxon>
        <taxon>Psychromonas</taxon>
    </lineage>
</organism>
<keyword evidence="3" id="KW-0378">Hydrolase</keyword>
<keyword evidence="2" id="KW-0540">Nuclease</keyword>
<gene>
    <name evidence="4" type="ORF">V6256_11230</name>
</gene>
<dbReference type="EMBL" id="JBAKAZ010000044">
    <property type="protein sequence ID" value="MEL0630177.1"/>
    <property type="molecule type" value="Genomic_DNA"/>
</dbReference>
<dbReference type="PANTHER" id="PTHR33607">
    <property type="entry name" value="ENDONUCLEASE-1"/>
    <property type="match status" value="1"/>
</dbReference>
<evidence type="ECO:0000256" key="2">
    <source>
        <dbReference type="ARBA" id="ARBA00022722"/>
    </source>
</evidence>
<evidence type="ECO:0000256" key="1">
    <source>
        <dbReference type="ARBA" id="ARBA00006429"/>
    </source>
</evidence>
<evidence type="ECO:0000256" key="3">
    <source>
        <dbReference type="ARBA" id="ARBA00022801"/>
    </source>
</evidence>
<dbReference type="SUPFAM" id="SSF54060">
    <property type="entry name" value="His-Me finger endonucleases"/>
    <property type="match status" value="1"/>
</dbReference>
<reference evidence="4 5" key="1">
    <citation type="submission" date="2024-02" db="EMBL/GenBank/DDBJ databases">
        <title>Bacteria isolated from the canopy kelp, Nereocystis luetkeana.</title>
        <authorList>
            <person name="Pfister C.A."/>
            <person name="Younker I.T."/>
            <person name="Light S.H."/>
        </authorList>
    </citation>
    <scope>NUCLEOTIDE SEQUENCE [LARGE SCALE GENOMIC DNA]</scope>
    <source>
        <strain evidence="4 5">TI.1.05</strain>
    </source>
</reference>
<keyword evidence="4" id="KW-0255">Endonuclease</keyword>
<dbReference type="PANTHER" id="PTHR33607:SF2">
    <property type="entry name" value="ENDONUCLEASE-1"/>
    <property type="match status" value="1"/>
</dbReference>
<proteinExistence type="inferred from homology"/>
<dbReference type="InterPro" id="IPR007346">
    <property type="entry name" value="Endonuclease-I"/>
</dbReference>
<protein>
    <submittedName>
        <fullName evidence="4">Endonuclease</fullName>
    </submittedName>
</protein>
<keyword evidence="5" id="KW-1185">Reference proteome</keyword>
<dbReference type="Pfam" id="PF04231">
    <property type="entry name" value="Endonuclease_1"/>
    <property type="match status" value="1"/>
</dbReference>
<sequence>MSVSTNAANTQIDSFSSAKRKLEKEVYTNEVDRHTVYCDAKFDSDKNIIPPAGFESIKYQKRAKRIEWEHIVPAENFGRNFVEWREGAEVCVNTKGKAYKGRRCAEKANMEYRYMQADMYNLYPAIGSVNASRSNYNFAMLGDAESDFGSCAMKIENRKAEPPTTSRGVIARTYLYMDSIYSSYKMSRQQRQLMNAWNKTYPVNKWECERAERIKAIQGSENLILKANCQVAGFYPSAD</sequence>
<name>A0ABU9GS65_9GAMM</name>
<comment type="caution">
    <text evidence="4">The sequence shown here is derived from an EMBL/GenBank/DDBJ whole genome shotgun (WGS) entry which is preliminary data.</text>
</comment>